<organism evidence="13 14">
    <name type="scientific">Pseudonaja textilis</name>
    <name type="common">Eastern brown snake</name>
    <dbReference type="NCBI Taxonomy" id="8673"/>
    <lineage>
        <taxon>Eukaryota</taxon>
        <taxon>Metazoa</taxon>
        <taxon>Chordata</taxon>
        <taxon>Craniata</taxon>
        <taxon>Vertebrata</taxon>
        <taxon>Euteleostomi</taxon>
        <taxon>Lepidosauria</taxon>
        <taxon>Squamata</taxon>
        <taxon>Bifurcata</taxon>
        <taxon>Unidentata</taxon>
        <taxon>Episquamata</taxon>
        <taxon>Toxicofera</taxon>
        <taxon>Serpentes</taxon>
        <taxon>Colubroidea</taxon>
        <taxon>Elapidae</taxon>
        <taxon>Hydrophiinae</taxon>
        <taxon>Pseudonaja</taxon>
    </lineage>
</organism>
<evidence type="ECO:0000256" key="10">
    <source>
        <dbReference type="PROSITE-ProRule" id="PRU00205"/>
    </source>
</evidence>
<keyword evidence="14" id="KW-1185">Reference proteome</keyword>
<dbReference type="PANTHER" id="PTHR12560:SF6">
    <property type="entry name" value="CERAMIDE SYNTHASE 4"/>
    <property type="match status" value="1"/>
</dbReference>
<dbReference type="UniPathway" id="UPA00222"/>
<comment type="subcellular location">
    <subcellularLocation>
        <location evidence="1">Endomembrane system</location>
        <topology evidence="1">Multi-pass membrane protein</topology>
    </subcellularLocation>
    <subcellularLocation>
        <location evidence="2">Endoplasmic reticulum membrane</location>
    </subcellularLocation>
</comment>
<evidence type="ECO:0000256" key="6">
    <source>
        <dbReference type="ARBA" id="ARBA00022692"/>
    </source>
</evidence>
<feature type="transmembrane region" description="Helical" evidence="11">
    <location>
        <begin position="249"/>
        <end position="271"/>
    </location>
</feature>
<feature type="domain" description="TLC" evidence="12">
    <location>
        <begin position="80"/>
        <end position="281"/>
    </location>
</feature>
<comment type="catalytic activity">
    <reaction evidence="9">
        <text>sphinganine + octadecanoyl-CoA = N-(octadecanoyl)-sphinganine + CoA + H(+)</text>
        <dbReference type="Rhea" id="RHEA:36547"/>
        <dbReference type="ChEBI" id="CHEBI:15378"/>
        <dbReference type="ChEBI" id="CHEBI:57287"/>
        <dbReference type="ChEBI" id="CHEBI:57394"/>
        <dbReference type="ChEBI" id="CHEBI:57817"/>
        <dbReference type="ChEBI" id="CHEBI:67033"/>
    </reaction>
    <physiologicalReaction direction="left-to-right" evidence="9">
        <dbReference type="Rhea" id="RHEA:36548"/>
    </physiologicalReaction>
</comment>
<dbReference type="Pfam" id="PF03798">
    <property type="entry name" value="TRAM_LAG1_CLN8"/>
    <property type="match status" value="1"/>
</dbReference>
<dbReference type="InterPro" id="IPR009057">
    <property type="entry name" value="Homeodomain-like_sf"/>
</dbReference>
<dbReference type="Ensembl" id="ENSPTXT00000024460.1">
    <property type="protein sequence ID" value="ENSPTXP00000023727.1"/>
    <property type="gene ID" value="ENSPTXG00000016496.1"/>
</dbReference>
<dbReference type="SMART" id="SM00724">
    <property type="entry name" value="TLC"/>
    <property type="match status" value="1"/>
</dbReference>
<evidence type="ECO:0000256" key="8">
    <source>
        <dbReference type="ARBA" id="ARBA00023136"/>
    </source>
</evidence>
<feature type="transmembrane region" description="Helical" evidence="11">
    <location>
        <begin position="159"/>
        <end position="178"/>
    </location>
</feature>
<evidence type="ECO:0000256" key="5">
    <source>
        <dbReference type="ARBA" id="ARBA00022516"/>
    </source>
</evidence>
<dbReference type="Gene3D" id="1.10.10.60">
    <property type="entry name" value="Homeodomain-like"/>
    <property type="match status" value="1"/>
</dbReference>
<dbReference type="AlphaFoldDB" id="A0A670ZLN4"/>
<feature type="transmembrane region" description="Helical" evidence="11">
    <location>
        <begin position="209"/>
        <end position="229"/>
    </location>
</feature>
<keyword evidence="8 10" id="KW-0472">Membrane</keyword>
<evidence type="ECO:0000256" key="7">
    <source>
        <dbReference type="ARBA" id="ARBA00022989"/>
    </source>
</evidence>
<dbReference type="GO" id="GO:0050291">
    <property type="term" value="F:sphingosine N-acyltransferase activity"/>
    <property type="evidence" value="ECO:0007669"/>
    <property type="project" value="InterPro"/>
</dbReference>
<name>A0A670ZLN4_PSETE</name>
<evidence type="ECO:0000256" key="3">
    <source>
        <dbReference type="ARBA" id="ARBA00004760"/>
    </source>
</evidence>
<dbReference type="PROSITE" id="PS50922">
    <property type="entry name" value="TLC"/>
    <property type="match status" value="1"/>
</dbReference>
<keyword evidence="7 11" id="KW-1133">Transmembrane helix</keyword>
<accession>A0A670ZLN4</accession>
<dbReference type="SUPFAM" id="SSF46689">
    <property type="entry name" value="Homeodomain-like"/>
    <property type="match status" value="1"/>
</dbReference>
<dbReference type="GO" id="GO:0005789">
    <property type="term" value="C:endoplasmic reticulum membrane"/>
    <property type="evidence" value="ECO:0007669"/>
    <property type="project" value="UniProtKB-SubCell"/>
</dbReference>
<evidence type="ECO:0000256" key="9">
    <source>
        <dbReference type="ARBA" id="ARBA00049036"/>
    </source>
</evidence>
<evidence type="ECO:0000256" key="1">
    <source>
        <dbReference type="ARBA" id="ARBA00004127"/>
    </source>
</evidence>
<reference evidence="13" key="2">
    <citation type="submission" date="2025-09" db="UniProtKB">
        <authorList>
            <consortium name="Ensembl"/>
        </authorList>
    </citation>
    <scope>IDENTIFICATION</scope>
</reference>
<sequence>MEILSHPSRGCPKGAFSRSFFPPIHFLSLSLSHFLSFSFILSIILSISFFLNLFQSLSFFLSFSSFSHSDLSTLAKQCNLQPRQVERWFRYRLNQDRPSLTKKFCETSNSSPFLLFPLCVLQPLQTSLLGYYLVQLSFYCSLLISLPFDVKRMDLHEQIIHHLVTIFLIGFSFCLNFIRIGSLVMFLHDISDCLLEVAKMFTYLKWQKTCDALFVTFSVAFLVTRLGIFPCKILHNTYYYSMEIYQPFFGYYFFNALLMVLQLLHIFWSYLIIRMVYRFLICGMVRAEMGHLGEGVHVGEKGEDRKLLTLHRKRQLHQEGNHFLPNIYLACRKKNPT</sequence>
<evidence type="ECO:0000256" key="11">
    <source>
        <dbReference type="SAM" id="Phobius"/>
    </source>
</evidence>
<dbReference type="GO" id="GO:0046513">
    <property type="term" value="P:ceramide biosynthetic process"/>
    <property type="evidence" value="ECO:0007669"/>
    <property type="project" value="InterPro"/>
</dbReference>
<evidence type="ECO:0000259" key="12">
    <source>
        <dbReference type="PROSITE" id="PS50922"/>
    </source>
</evidence>
<feature type="transmembrane region" description="Helical" evidence="11">
    <location>
        <begin position="34"/>
        <end position="54"/>
    </location>
</feature>
<proteinExistence type="predicted"/>
<keyword evidence="5" id="KW-0443">Lipid metabolism</keyword>
<dbReference type="OMA" id="PNIYLAC"/>
<reference evidence="13" key="1">
    <citation type="submission" date="2025-08" db="UniProtKB">
        <authorList>
            <consortium name="Ensembl"/>
        </authorList>
    </citation>
    <scope>IDENTIFICATION</scope>
</reference>
<keyword evidence="6 10" id="KW-0812">Transmembrane</keyword>
<evidence type="ECO:0000256" key="2">
    <source>
        <dbReference type="ARBA" id="ARBA00004586"/>
    </source>
</evidence>
<keyword evidence="5" id="KW-0444">Lipid biosynthesis</keyword>
<dbReference type="PANTHER" id="PTHR12560">
    <property type="entry name" value="LONGEVITY ASSURANCE FACTOR 1 LAG1"/>
    <property type="match status" value="1"/>
</dbReference>
<comment type="pathway">
    <text evidence="4">Sphingolipid metabolism.</text>
</comment>
<dbReference type="InterPro" id="IPR006634">
    <property type="entry name" value="TLC-dom"/>
</dbReference>
<dbReference type="Proteomes" id="UP000472273">
    <property type="component" value="Unplaced"/>
</dbReference>
<dbReference type="InterPro" id="IPR016439">
    <property type="entry name" value="Lag1/Lac1-like"/>
</dbReference>
<comment type="pathway">
    <text evidence="3">Lipid metabolism; sphingolipid metabolism.</text>
</comment>
<evidence type="ECO:0000256" key="4">
    <source>
        <dbReference type="ARBA" id="ARBA00004991"/>
    </source>
</evidence>
<feature type="transmembrane region" description="Helical" evidence="11">
    <location>
        <begin position="128"/>
        <end position="147"/>
    </location>
</feature>
<dbReference type="FunFam" id="1.10.10.60:FF:000020">
    <property type="entry name" value="Ceramide synthase 5"/>
    <property type="match status" value="1"/>
</dbReference>
<evidence type="ECO:0000313" key="13">
    <source>
        <dbReference type="Ensembl" id="ENSPTXP00000023727.1"/>
    </source>
</evidence>
<protein>
    <recommendedName>
        <fullName evidence="12">TLC domain-containing protein</fullName>
    </recommendedName>
</protein>
<dbReference type="GeneTree" id="ENSGT01030000234515"/>
<evidence type="ECO:0000313" key="14">
    <source>
        <dbReference type="Proteomes" id="UP000472273"/>
    </source>
</evidence>